<dbReference type="GO" id="GO:0005737">
    <property type="term" value="C:cytoplasm"/>
    <property type="evidence" value="ECO:0007669"/>
    <property type="project" value="UniProtKB-SubCell"/>
</dbReference>
<dbReference type="GO" id="GO:0004222">
    <property type="term" value="F:metalloendopeptidase activity"/>
    <property type="evidence" value="ECO:0007669"/>
    <property type="project" value="InterPro"/>
</dbReference>
<accession>A0A944GU78</accession>
<dbReference type="PANTHER" id="PTHR46986">
    <property type="entry name" value="ENDORIBONUCLEASE YBEY, CHLOROPLASTIC"/>
    <property type="match status" value="1"/>
</dbReference>
<keyword evidence="6 7" id="KW-0862">Zinc</keyword>
<dbReference type="GO" id="GO:0006364">
    <property type="term" value="P:rRNA processing"/>
    <property type="evidence" value="ECO:0007669"/>
    <property type="project" value="UniProtKB-UniRule"/>
</dbReference>
<evidence type="ECO:0000256" key="4">
    <source>
        <dbReference type="ARBA" id="ARBA00022759"/>
    </source>
</evidence>
<dbReference type="Gene3D" id="3.40.390.30">
    <property type="entry name" value="Metalloproteases ('zincins'), catalytic domain"/>
    <property type="match status" value="1"/>
</dbReference>
<evidence type="ECO:0000313" key="8">
    <source>
        <dbReference type="EMBL" id="MBS8262194.1"/>
    </source>
</evidence>
<keyword evidence="4 7" id="KW-0255">Endonuclease</keyword>
<organism evidence="8 9">
    <name type="scientific">Roseibium polysiphoniae</name>
    <dbReference type="NCBI Taxonomy" id="2571221"/>
    <lineage>
        <taxon>Bacteria</taxon>
        <taxon>Pseudomonadati</taxon>
        <taxon>Pseudomonadota</taxon>
        <taxon>Alphaproteobacteria</taxon>
        <taxon>Hyphomicrobiales</taxon>
        <taxon>Stappiaceae</taxon>
        <taxon>Roseibium</taxon>
    </lineage>
</organism>
<reference evidence="8" key="1">
    <citation type="submission" date="2018-08" db="EMBL/GenBank/DDBJ databases">
        <authorList>
            <person name="Jin W."/>
            <person name="Wang H."/>
            <person name="Yang Y."/>
            <person name="Li M."/>
            <person name="Liu J."/>
        </authorList>
    </citation>
    <scope>NUCLEOTIDE SEQUENCE</scope>
    <source>
        <strain evidence="8">AESS21</strain>
    </source>
</reference>
<dbReference type="SUPFAM" id="SSF55486">
    <property type="entry name" value="Metalloproteases ('zincins'), catalytic domain"/>
    <property type="match status" value="1"/>
</dbReference>
<comment type="subcellular location">
    <subcellularLocation>
        <location evidence="7">Cytoplasm</location>
    </subcellularLocation>
</comment>
<dbReference type="PANTHER" id="PTHR46986:SF1">
    <property type="entry name" value="ENDORIBONUCLEASE YBEY, CHLOROPLASTIC"/>
    <property type="match status" value="1"/>
</dbReference>
<comment type="similarity">
    <text evidence="1 7">Belongs to the endoribonuclease YbeY family.</text>
</comment>
<keyword evidence="2 7" id="KW-0540">Nuclease</keyword>
<dbReference type="GO" id="GO:0008270">
    <property type="term" value="F:zinc ion binding"/>
    <property type="evidence" value="ECO:0007669"/>
    <property type="project" value="UniProtKB-UniRule"/>
</dbReference>
<dbReference type="InterPro" id="IPR002036">
    <property type="entry name" value="YbeY"/>
</dbReference>
<protein>
    <recommendedName>
        <fullName evidence="7">Endoribonuclease YbeY</fullName>
        <ecNumber evidence="7">3.1.-.-</ecNumber>
    </recommendedName>
</protein>
<keyword evidence="7" id="KW-0963">Cytoplasm</keyword>
<comment type="caution">
    <text evidence="8">The sequence shown here is derived from an EMBL/GenBank/DDBJ whole genome shotgun (WGS) entry which is preliminary data.</text>
</comment>
<dbReference type="EMBL" id="QTKU01000005">
    <property type="protein sequence ID" value="MBS8262194.1"/>
    <property type="molecule type" value="Genomic_DNA"/>
</dbReference>
<dbReference type="InterPro" id="IPR023091">
    <property type="entry name" value="MetalPrtase_cat_dom_sf_prd"/>
</dbReference>
<dbReference type="Proteomes" id="UP000705379">
    <property type="component" value="Unassembled WGS sequence"/>
</dbReference>
<keyword evidence="3 7" id="KW-0479">Metal-binding</keyword>
<comment type="function">
    <text evidence="7">Single strand-specific metallo-endoribonuclease involved in late-stage 70S ribosome quality control and in maturation of the 3' terminus of the 16S rRNA.</text>
</comment>
<evidence type="ECO:0000256" key="3">
    <source>
        <dbReference type="ARBA" id="ARBA00022723"/>
    </source>
</evidence>
<dbReference type="GO" id="GO:0004521">
    <property type="term" value="F:RNA endonuclease activity"/>
    <property type="evidence" value="ECO:0007669"/>
    <property type="project" value="UniProtKB-UniRule"/>
</dbReference>
<keyword evidence="7" id="KW-0698">rRNA processing</keyword>
<evidence type="ECO:0000256" key="1">
    <source>
        <dbReference type="ARBA" id="ARBA00010875"/>
    </source>
</evidence>
<comment type="cofactor">
    <cofactor evidence="7">
        <name>Zn(2+)</name>
        <dbReference type="ChEBI" id="CHEBI:29105"/>
    </cofactor>
    <text evidence="7">Binds 1 zinc ion.</text>
</comment>
<name>A0A944GU78_9HYPH</name>
<dbReference type="EC" id="3.1.-.-" evidence="7"/>
<sequence>MDDKPQAGQGALPDDFQIDIAVAAGSWPDENELASLCHAAIDAVFKVAPVQALAGSEVSLVFTDDAAVQELNKRWRDKDKPTNVLSFPGSEPDGDLYGPLMGDIVMAQETISRETDELGIEFSHHLSHLVVHGMLHLFDYDHQENDEAELMEGLERQILAGLGISDPYADKPLLADDD</sequence>
<dbReference type="NCBIfam" id="TIGR00043">
    <property type="entry name" value="rRNA maturation RNase YbeY"/>
    <property type="match status" value="1"/>
</dbReference>
<feature type="binding site" evidence="7">
    <location>
        <position position="142"/>
    </location>
    <ligand>
        <name>Zn(2+)</name>
        <dbReference type="ChEBI" id="CHEBI:29105"/>
        <note>catalytic</note>
    </ligand>
</feature>
<evidence type="ECO:0000256" key="6">
    <source>
        <dbReference type="ARBA" id="ARBA00022833"/>
    </source>
</evidence>
<gene>
    <name evidence="7 8" type="primary">ybeY</name>
    <name evidence="8" type="ORF">DYI23_18340</name>
</gene>
<proteinExistence type="inferred from homology"/>
<evidence type="ECO:0000256" key="5">
    <source>
        <dbReference type="ARBA" id="ARBA00022801"/>
    </source>
</evidence>
<feature type="binding site" evidence="7">
    <location>
        <position position="132"/>
    </location>
    <ligand>
        <name>Zn(2+)</name>
        <dbReference type="ChEBI" id="CHEBI:29105"/>
        <note>catalytic</note>
    </ligand>
</feature>
<evidence type="ECO:0000256" key="7">
    <source>
        <dbReference type="HAMAP-Rule" id="MF_00009"/>
    </source>
</evidence>
<dbReference type="RefSeq" id="WP_213217488.1">
    <property type="nucleotide sequence ID" value="NZ_QTKU01000005.1"/>
</dbReference>
<dbReference type="HAMAP" id="MF_00009">
    <property type="entry name" value="Endoribonucl_YbeY"/>
    <property type="match status" value="1"/>
</dbReference>
<evidence type="ECO:0000256" key="2">
    <source>
        <dbReference type="ARBA" id="ARBA00022722"/>
    </source>
</evidence>
<keyword evidence="7" id="KW-0690">Ribosome biogenesis</keyword>
<dbReference type="AlphaFoldDB" id="A0A944GU78"/>
<evidence type="ECO:0000313" key="9">
    <source>
        <dbReference type="Proteomes" id="UP000705379"/>
    </source>
</evidence>
<reference evidence="8" key="2">
    <citation type="journal article" date="2021" name="Microorganisms">
        <title>Bacterial Dimethylsulfoniopropionate Biosynthesis in the East China Sea.</title>
        <authorList>
            <person name="Liu J."/>
            <person name="Zhang Y."/>
            <person name="Liu J."/>
            <person name="Zhong H."/>
            <person name="Williams B.T."/>
            <person name="Zheng Y."/>
            <person name="Curson A.R.J."/>
            <person name="Sun C."/>
            <person name="Sun H."/>
            <person name="Song D."/>
            <person name="Wagner Mackenzie B."/>
            <person name="Bermejo Martinez A."/>
            <person name="Todd J.D."/>
            <person name="Zhang X.H."/>
        </authorList>
    </citation>
    <scope>NUCLEOTIDE SEQUENCE</scope>
    <source>
        <strain evidence="8">AESS21</strain>
    </source>
</reference>
<feature type="binding site" evidence="7">
    <location>
        <position position="136"/>
    </location>
    <ligand>
        <name>Zn(2+)</name>
        <dbReference type="ChEBI" id="CHEBI:29105"/>
        <note>catalytic</note>
    </ligand>
</feature>
<keyword evidence="5 7" id="KW-0378">Hydrolase</keyword>
<dbReference type="Pfam" id="PF02130">
    <property type="entry name" value="YbeY"/>
    <property type="match status" value="1"/>
</dbReference>